<evidence type="ECO:0000256" key="3">
    <source>
        <dbReference type="ARBA" id="ARBA00022542"/>
    </source>
</evidence>
<dbReference type="InterPro" id="IPR001254">
    <property type="entry name" value="Trypsin_dom"/>
</dbReference>
<evidence type="ECO:0000313" key="11">
    <source>
        <dbReference type="EMBL" id="KAF6407827.1"/>
    </source>
</evidence>
<dbReference type="GO" id="GO:0006508">
    <property type="term" value="P:proteolysis"/>
    <property type="evidence" value="ECO:0007669"/>
    <property type="project" value="UniProtKB-KW"/>
</dbReference>
<feature type="chain" id="PRO_5029555508" description="Inactive serine protease 54" evidence="9">
    <location>
        <begin position="28"/>
        <end position="404"/>
    </location>
</feature>
<keyword evidence="3" id="KW-0721">Serine protease homolog</keyword>
<organism evidence="11 12">
    <name type="scientific">Molossus molossus</name>
    <name type="common">Pallas' mastiff bat</name>
    <name type="synonym">Vespertilio molossus</name>
    <dbReference type="NCBI Taxonomy" id="27622"/>
    <lineage>
        <taxon>Eukaryota</taxon>
        <taxon>Metazoa</taxon>
        <taxon>Chordata</taxon>
        <taxon>Craniata</taxon>
        <taxon>Vertebrata</taxon>
        <taxon>Euteleostomi</taxon>
        <taxon>Mammalia</taxon>
        <taxon>Eutheria</taxon>
        <taxon>Laurasiatheria</taxon>
        <taxon>Chiroptera</taxon>
        <taxon>Yangochiroptera</taxon>
        <taxon>Molossidae</taxon>
        <taxon>Molossus</taxon>
    </lineage>
</organism>
<dbReference type="InParanoid" id="A0A7J8CAF0"/>
<evidence type="ECO:0000256" key="1">
    <source>
        <dbReference type="ARBA" id="ARBA00004613"/>
    </source>
</evidence>
<keyword evidence="5" id="KW-1015">Disulfide bond</keyword>
<gene>
    <name evidence="11" type="ORF">HJG59_014919</name>
</gene>
<dbReference type="InterPro" id="IPR009003">
    <property type="entry name" value="Peptidase_S1_PA"/>
</dbReference>
<accession>A0A7J8CAF0</accession>
<keyword evidence="4 9" id="KW-0732">Signal</keyword>
<dbReference type="Gene3D" id="2.40.10.10">
    <property type="entry name" value="Trypsin-like serine proteases"/>
    <property type="match status" value="1"/>
</dbReference>
<dbReference type="SUPFAM" id="SSF50494">
    <property type="entry name" value="Trypsin-like serine proteases"/>
    <property type="match status" value="1"/>
</dbReference>
<dbReference type="FunCoup" id="A0A7J8CAF0">
    <property type="interactions" value="68"/>
</dbReference>
<protein>
    <recommendedName>
        <fullName evidence="7">Inactive serine protease 54</fullName>
    </recommendedName>
    <alternativeName>
        <fullName evidence="8">Plasma kallikrein-like protein 4</fullName>
    </alternativeName>
</protein>
<dbReference type="EMBL" id="JACASF010000021">
    <property type="protein sequence ID" value="KAF6407827.1"/>
    <property type="molecule type" value="Genomic_DNA"/>
</dbReference>
<evidence type="ECO:0000256" key="8">
    <source>
        <dbReference type="ARBA" id="ARBA00081593"/>
    </source>
</evidence>
<comment type="subcellular location">
    <subcellularLocation>
        <location evidence="1">Secreted</location>
    </subcellularLocation>
</comment>
<dbReference type="GO" id="GO:0005576">
    <property type="term" value="C:extracellular region"/>
    <property type="evidence" value="ECO:0007669"/>
    <property type="project" value="UniProtKB-SubCell"/>
</dbReference>
<evidence type="ECO:0000256" key="4">
    <source>
        <dbReference type="ARBA" id="ARBA00022729"/>
    </source>
</evidence>
<dbReference type="Pfam" id="PF00089">
    <property type="entry name" value="Trypsin"/>
    <property type="match status" value="1"/>
</dbReference>
<evidence type="ECO:0000256" key="2">
    <source>
        <dbReference type="ARBA" id="ARBA00022525"/>
    </source>
</evidence>
<sequence length="404" mass="44526">MVSAAAVLGDGVTGMLLVLLCASHASASCGIQKVNVVEDSEEGLVSEKEFPWVVSLQNSHHTHLAFGSILSAFWILSIASAFQNRPDAVAIVGIARMNARVISHQEYPINTIIIHEDFDNKTMVNNVALLKTDTAMQFNSLVRPVCFLSRKLHKQLALRNCWVAGWNPTFATGNRMTMSILRKISVKDMDLCPSNKLLKRGCGNHVEEETHTVCLGDPGNPLMCQLQGSDLWVLRGLLSQGGEKCPGLFLYIKVEDYSKWITSKTNMNSLLLSAFYHRENSVTSYSPSTPTTAVTQEQYSTLSQVSWTETQSQTQLQTQTEVTIFMAGTPWLENSSEESIESRGKGITELGSISESSVQSTHYSYYDDHVGEGESVSHQNGLHQPQAMILVSSVLVSFVMVDRS</sequence>
<reference evidence="11 12" key="1">
    <citation type="journal article" date="2020" name="Nature">
        <title>Six reference-quality genomes reveal evolution of bat adaptations.</title>
        <authorList>
            <person name="Jebb D."/>
            <person name="Huang Z."/>
            <person name="Pippel M."/>
            <person name="Hughes G.M."/>
            <person name="Lavrichenko K."/>
            <person name="Devanna P."/>
            <person name="Winkler S."/>
            <person name="Jermiin L.S."/>
            <person name="Skirmuntt E.C."/>
            <person name="Katzourakis A."/>
            <person name="Burkitt-Gray L."/>
            <person name="Ray D.A."/>
            <person name="Sullivan K.A.M."/>
            <person name="Roscito J.G."/>
            <person name="Kirilenko B.M."/>
            <person name="Davalos L.M."/>
            <person name="Corthals A.P."/>
            <person name="Power M.L."/>
            <person name="Jones G."/>
            <person name="Ransome R.D."/>
            <person name="Dechmann D.K.N."/>
            <person name="Locatelli A.G."/>
            <person name="Puechmaille S.J."/>
            <person name="Fedrigo O."/>
            <person name="Jarvis E.D."/>
            <person name="Hiller M."/>
            <person name="Vernes S.C."/>
            <person name="Myers E.W."/>
            <person name="Teeling E.C."/>
        </authorList>
    </citation>
    <scope>NUCLEOTIDE SEQUENCE [LARGE SCALE GENOMIC DNA]</scope>
    <source>
        <strain evidence="11">MMolMol1</strain>
        <tissue evidence="11">Muscle</tissue>
    </source>
</reference>
<evidence type="ECO:0000256" key="5">
    <source>
        <dbReference type="ARBA" id="ARBA00023157"/>
    </source>
</evidence>
<evidence type="ECO:0000256" key="9">
    <source>
        <dbReference type="SAM" id="SignalP"/>
    </source>
</evidence>
<dbReference type="InterPro" id="IPR043504">
    <property type="entry name" value="Peptidase_S1_PA_chymotrypsin"/>
</dbReference>
<keyword evidence="12" id="KW-1185">Reference proteome</keyword>
<evidence type="ECO:0000313" key="12">
    <source>
        <dbReference type="Proteomes" id="UP000550707"/>
    </source>
</evidence>
<dbReference type="PANTHER" id="PTHR24250">
    <property type="entry name" value="CHYMOTRYPSIN-RELATED"/>
    <property type="match status" value="1"/>
</dbReference>
<feature type="domain" description="Peptidase S1" evidence="10">
    <location>
        <begin position="36"/>
        <end position="266"/>
    </location>
</feature>
<evidence type="ECO:0000256" key="6">
    <source>
        <dbReference type="ARBA" id="ARBA00023180"/>
    </source>
</evidence>
<dbReference type="GO" id="GO:0004252">
    <property type="term" value="F:serine-type endopeptidase activity"/>
    <property type="evidence" value="ECO:0007669"/>
    <property type="project" value="InterPro"/>
</dbReference>
<keyword evidence="11" id="KW-0378">Hydrolase</keyword>
<evidence type="ECO:0000256" key="7">
    <source>
        <dbReference type="ARBA" id="ARBA00073244"/>
    </source>
</evidence>
<dbReference type="PROSITE" id="PS50240">
    <property type="entry name" value="TRYPSIN_DOM"/>
    <property type="match status" value="1"/>
</dbReference>
<feature type="signal peptide" evidence="9">
    <location>
        <begin position="1"/>
        <end position="27"/>
    </location>
</feature>
<keyword evidence="2" id="KW-0964">Secreted</keyword>
<keyword evidence="11" id="KW-0645">Protease</keyword>
<proteinExistence type="predicted"/>
<keyword evidence="6" id="KW-0325">Glycoprotein</keyword>
<dbReference type="AlphaFoldDB" id="A0A7J8CAF0"/>
<comment type="caution">
    <text evidence="11">The sequence shown here is derived from an EMBL/GenBank/DDBJ whole genome shotgun (WGS) entry which is preliminary data.</text>
</comment>
<dbReference type="FunFam" id="2.40.10.10:FF:000125">
    <property type="entry name" value="inactive serine protease 54"/>
    <property type="match status" value="1"/>
</dbReference>
<name>A0A7J8CAF0_MOLMO</name>
<evidence type="ECO:0000259" key="10">
    <source>
        <dbReference type="PROSITE" id="PS50240"/>
    </source>
</evidence>
<dbReference type="PANTHER" id="PTHR24250:SF45">
    <property type="entry name" value="INACTIVE SERINE PROTEASE 54"/>
    <property type="match status" value="1"/>
</dbReference>
<dbReference type="Proteomes" id="UP000550707">
    <property type="component" value="Unassembled WGS sequence"/>
</dbReference>
<dbReference type="SMART" id="SM00020">
    <property type="entry name" value="Tryp_SPc"/>
    <property type="match status" value="1"/>
</dbReference>